<reference evidence="15" key="2">
    <citation type="journal article" date="2007" name="PLoS Biol.">
        <title>Survey sequencing and comparative analysis of the elephant shark (Callorhinchus milii) genome.</title>
        <authorList>
            <person name="Venkatesh B."/>
            <person name="Kirkness E.F."/>
            <person name="Loh Y.H."/>
            <person name="Halpern A.L."/>
            <person name="Lee A.P."/>
            <person name="Johnson J."/>
            <person name="Dandona N."/>
            <person name="Viswanathan L.D."/>
            <person name="Tay A."/>
            <person name="Venter J.C."/>
            <person name="Strausberg R.L."/>
            <person name="Brenner S."/>
        </authorList>
    </citation>
    <scope>NUCLEOTIDE SEQUENCE [LARGE SCALE GENOMIC DNA]</scope>
</reference>
<dbReference type="Pfam" id="PF00004">
    <property type="entry name" value="AAA"/>
    <property type="match status" value="1"/>
</dbReference>
<keyword evidence="6" id="KW-0067">ATP-binding</keyword>
<reference evidence="15" key="1">
    <citation type="journal article" date="2006" name="Science">
        <title>Ancient noncoding elements conserved in the human genome.</title>
        <authorList>
            <person name="Venkatesh B."/>
            <person name="Kirkness E.F."/>
            <person name="Loh Y.H."/>
            <person name="Halpern A.L."/>
            <person name="Lee A.P."/>
            <person name="Johnson J."/>
            <person name="Dandona N."/>
            <person name="Viswanathan L.D."/>
            <person name="Tay A."/>
            <person name="Venter J.C."/>
            <person name="Strausberg R.L."/>
            <person name="Brenner S."/>
        </authorList>
    </citation>
    <scope>NUCLEOTIDE SEQUENCE [LARGE SCALE GENOMIC DNA]</scope>
</reference>
<feature type="compositionally biased region" description="Basic and acidic residues" evidence="12">
    <location>
        <begin position="19"/>
        <end position="29"/>
    </location>
</feature>
<dbReference type="GeneTree" id="ENSGT00730000111059"/>
<dbReference type="InterPro" id="IPR021911">
    <property type="entry name" value="ATAD3_N"/>
</dbReference>
<evidence type="ECO:0000256" key="1">
    <source>
        <dbReference type="ARBA" id="ARBA00004273"/>
    </source>
</evidence>
<evidence type="ECO:0000259" key="13">
    <source>
        <dbReference type="SMART" id="SM00382"/>
    </source>
</evidence>
<feature type="coiled-coil region" evidence="11">
    <location>
        <begin position="69"/>
        <end position="96"/>
    </location>
</feature>
<keyword evidence="4" id="KW-0547">Nucleotide-binding</keyword>
<feature type="domain" description="AAA+ ATPase" evidence="13">
    <location>
        <begin position="327"/>
        <end position="460"/>
    </location>
</feature>
<reference evidence="14" key="5">
    <citation type="submission" date="2025-09" db="UniProtKB">
        <authorList>
            <consortium name="Ensembl"/>
        </authorList>
    </citation>
    <scope>IDENTIFICATION</scope>
</reference>
<feature type="region of interest" description="Disordered" evidence="12">
    <location>
        <begin position="1"/>
        <end position="36"/>
    </location>
</feature>
<keyword evidence="7 11" id="KW-0175">Coiled coil</keyword>
<keyword evidence="10" id="KW-1135">Mitochondrion nucleoid</keyword>
<evidence type="ECO:0000256" key="6">
    <source>
        <dbReference type="ARBA" id="ARBA00022840"/>
    </source>
</evidence>
<evidence type="ECO:0000256" key="10">
    <source>
        <dbReference type="ARBA" id="ARBA00023271"/>
    </source>
</evidence>
<evidence type="ECO:0000256" key="12">
    <source>
        <dbReference type="SAM" id="MobiDB-lite"/>
    </source>
</evidence>
<dbReference type="InterPro" id="IPR003593">
    <property type="entry name" value="AAA+_ATPase"/>
</dbReference>
<evidence type="ECO:0000313" key="15">
    <source>
        <dbReference type="Proteomes" id="UP000314986"/>
    </source>
</evidence>
<keyword evidence="5" id="KW-0999">Mitochondrion inner membrane</keyword>
<dbReference type="InterPro" id="IPR003959">
    <property type="entry name" value="ATPase_AAA_core"/>
</dbReference>
<feature type="region of interest" description="Disordered" evidence="12">
    <location>
        <begin position="555"/>
        <end position="579"/>
    </location>
</feature>
<organism evidence="14 15">
    <name type="scientific">Callorhinchus milii</name>
    <name type="common">Ghost shark</name>
    <dbReference type="NCBI Taxonomy" id="7868"/>
    <lineage>
        <taxon>Eukaryota</taxon>
        <taxon>Metazoa</taxon>
        <taxon>Chordata</taxon>
        <taxon>Craniata</taxon>
        <taxon>Vertebrata</taxon>
        <taxon>Chondrichthyes</taxon>
        <taxon>Holocephali</taxon>
        <taxon>Chimaeriformes</taxon>
        <taxon>Callorhinchidae</taxon>
        <taxon>Callorhinchus</taxon>
    </lineage>
</organism>
<dbReference type="GO" id="GO:0008270">
    <property type="term" value="F:zinc ion binding"/>
    <property type="evidence" value="ECO:0007669"/>
    <property type="project" value="TreeGrafter"/>
</dbReference>
<accession>A0A4W3IYV3</accession>
<dbReference type="SMART" id="SM00382">
    <property type="entry name" value="AAA"/>
    <property type="match status" value="1"/>
</dbReference>
<keyword evidence="9" id="KW-0472">Membrane</keyword>
<dbReference type="Proteomes" id="UP000314986">
    <property type="component" value="Unassembled WGS sequence"/>
</dbReference>
<dbReference type="FunFam" id="3.40.50.300:FF:000470">
    <property type="entry name" value="ATPase family, AAA domain containing 3A"/>
    <property type="match status" value="1"/>
</dbReference>
<dbReference type="GO" id="GO:0042645">
    <property type="term" value="C:mitochondrial nucleoid"/>
    <property type="evidence" value="ECO:0007669"/>
    <property type="project" value="UniProtKB-SubCell"/>
</dbReference>
<evidence type="ECO:0000256" key="3">
    <source>
        <dbReference type="ARBA" id="ARBA00006914"/>
    </source>
</evidence>
<evidence type="ECO:0000256" key="4">
    <source>
        <dbReference type="ARBA" id="ARBA00022741"/>
    </source>
</evidence>
<name>A0A4W3IYV3_CALMI</name>
<protein>
    <submittedName>
        <fullName evidence="14">ATPase family AAA domain containing 3A</fullName>
    </submittedName>
</protein>
<dbReference type="Gene3D" id="3.40.50.300">
    <property type="entry name" value="P-loop containing nucleotide triphosphate hydrolases"/>
    <property type="match status" value="1"/>
</dbReference>
<dbReference type="PANTHER" id="PTHR23075:SF0">
    <property type="entry name" value="ATPASE FAMILY AAA DOMAIN-CONTAINING PROTEIN 3"/>
    <property type="match status" value="1"/>
</dbReference>
<feature type="compositionally biased region" description="Basic and acidic residues" evidence="12">
    <location>
        <begin position="555"/>
        <end position="564"/>
    </location>
</feature>
<evidence type="ECO:0000256" key="11">
    <source>
        <dbReference type="SAM" id="Coils"/>
    </source>
</evidence>
<dbReference type="CDD" id="cd19512">
    <property type="entry name" value="RecA-like_ATAD3-like"/>
    <property type="match status" value="1"/>
</dbReference>
<dbReference type="GO" id="GO:0005524">
    <property type="term" value="F:ATP binding"/>
    <property type="evidence" value="ECO:0007669"/>
    <property type="project" value="UniProtKB-KW"/>
</dbReference>
<dbReference type="Ensembl" id="ENSCMIT00000035257.1">
    <property type="protein sequence ID" value="ENSCMIP00000034737.1"/>
    <property type="gene ID" value="ENSCMIG00000014669.1"/>
</dbReference>
<dbReference type="PANTHER" id="PTHR23075">
    <property type="entry name" value="PUTATIVE ATP-ASE"/>
    <property type="match status" value="1"/>
</dbReference>
<evidence type="ECO:0000256" key="2">
    <source>
        <dbReference type="ARBA" id="ARBA00004436"/>
    </source>
</evidence>
<gene>
    <name evidence="14" type="primary">atad3</name>
</gene>
<dbReference type="InterPro" id="IPR027417">
    <property type="entry name" value="P-loop_NTPase"/>
</dbReference>
<dbReference type="GO" id="GO:0007005">
    <property type="term" value="P:mitochondrion organization"/>
    <property type="evidence" value="ECO:0007669"/>
    <property type="project" value="TreeGrafter"/>
</dbReference>
<evidence type="ECO:0000256" key="7">
    <source>
        <dbReference type="ARBA" id="ARBA00023054"/>
    </source>
</evidence>
<comment type="similarity">
    <text evidence="3">Belongs to the AAA ATPase family.</text>
</comment>
<keyword evidence="15" id="KW-1185">Reference proteome</keyword>
<reference evidence="14" key="4">
    <citation type="submission" date="2025-08" db="UniProtKB">
        <authorList>
            <consortium name="Ensembl"/>
        </authorList>
    </citation>
    <scope>IDENTIFICATION</scope>
</reference>
<reference evidence="15" key="3">
    <citation type="journal article" date="2014" name="Nature">
        <title>Elephant shark genome provides unique insights into gnathostome evolution.</title>
        <authorList>
            <consortium name="International Elephant Shark Genome Sequencing Consortium"/>
            <person name="Venkatesh B."/>
            <person name="Lee A.P."/>
            <person name="Ravi V."/>
            <person name="Maurya A.K."/>
            <person name="Lian M.M."/>
            <person name="Swann J.B."/>
            <person name="Ohta Y."/>
            <person name="Flajnik M.F."/>
            <person name="Sutoh Y."/>
            <person name="Kasahara M."/>
            <person name="Hoon S."/>
            <person name="Gangu V."/>
            <person name="Roy S.W."/>
            <person name="Irimia M."/>
            <person name="Korzh V."/>
            <person name="Kondrychyn I."/>
            <person name="Lim Z.W."/>
            <person name="Tay B.H."/>
            <person name="Tohari S."/>
            <person name="Kong K.W."/>
            <person name="Ho S."/>
            <person name="Lorente-Galdos B."/>
            <person name="Quilez J."/>
            <person name="Marques-Bonet T."/>
            <person name="Raney B.J."/>
            <person name="Ingham P.W."/>
            <person name="Tay A."/>
            <person name="Hillier L.W."/>
            <person name="Minx P."/>
            <person name="Boehm T."/>
            <person name="Wilson R.K."/>
            <person name="Brenner S."/>
            <person name="Warren W.C."/>
        </authorList>
    </citation>
    <scope>NUCLEOTIDE SEQUENCE [LARGE SCALE GENOMIC DNA]</scope>
</reference>
<dbReference type="Pfam" id="PF12037">
    <property type="entry name" value="ATAD3_N"/>
    <property type="match status" value="1"/>
</dbReference>
<dbReference type="GO" id="GO:0005743">
    <property type="term" value="C:mitochondrial inner membrane"/>
    <property type="evidence" value="ECO:0007669"/>
    <property type="project" value="UniProtKB-SubCell"/>
</dbReference>
<evidence type="ECO:0000256" key="8">
    <source>
        <dbReference type="ARBA" id="ARBA00023128"/>
    </source>
</evidence>
<evidence type="ECO:0000313" key="14">
    <source>
        <dbReference type="Ensembl" id="ENSCMIP00000034737.1"/>
    </source>
</evidence>
<dbReference type="GO" id="GO:0016887">
    <property type="term" value="F:ATP hydrolysis activity"/>
    <property type="evidence" value="ECO:0007669"/>
    <property type="project" value="InterPro"/>
</dbReference>
<comment type="subcellular location">
    <subcellularLocation>
        <location evidence="1">Mitochondrion inner membrane</location>
    </subcellularLocation>
    <subcellularLocation>
        <location evidence="2">Mitochondrion matrix</location>
        <location evidence="2">Mitochondrion nucleoid</location>
    </subcellularLocation>
</comment>
<evidence type="ECO:0000256" key="5">
    <source>
        <dbReference type="ARBA" id="ARBA00022792"/>
    </source>
</evidence>
<dbReference type="SUPFAM" id="SSF52540">
    <property type="entry name" value="P-loop containing nucleoside triphosphate hydrolases"/>
    <property type="match status" value="1"/>
</dbReference>
<evidence type="ECO:0000256" key="9">
    <source>
        <dbReference type="ARBA" id="ARBA00023136"/>
    </source>
</evidence>
<dbReference type="AlphaFoldDB" id="A0A4W3IYV3"/>
<sequence>MSWLFGLNKGPSAPTAGGDGDHKPKDKWSNFDPTGLERAAKAARDLDLSRKNHSKDALDLARMQEQTVQLEHQTKLKEYEAAVEQLRGEQIKLQGEEKRKTLGEETRQHQARAQYQDKLARQRYEDQLRQQQLLNEDSLRKQEESVLKQESMRKATIEHEMELRHKNEMLRIEAEAKARAKVERENADLIREQIRLKAAEHRQTVLDSIKTAGAVFGEGFRAFVSDWDKVTATVAGLTLLAVGVYSAKNATGVAGRYIEARLGKPSLVRDTSRLTIVEALKHPIKVGKRFMSKPQDALEGVVLSPKLEERVRDIAIATRNTKKNKGLYRNILMYGPPGTGKTLFAKKLAVHSGMDYAIMTGGDVAPMAREGVTAMHKVFDWASTSKRGLLLFVDEADAFLRKRSTEKISEDLRATLNAFLYRTGEQSNKFMLVLASNQPEQFDWAINDRIDEIVNFDLPKLDERERLVRLYFDKYVLKPATEGKQRLKLAQFDYSKKCSELAKLTEGMSGREISKLGVAWQAAAYASADGVLNEAMIDARVADAIRQHKQKMEWLKTEGGEKTKGAQPPAHSPSEGTSV</sequence>
<feature type="coiled-coil region" evidence="11">
    <location>
        <begin position="172"/>
        <end position="202"/>
    </location>
</feature>
<proteinExistence type="inferred from homology"/>
<keyword evidence="8" id="KW-0496">Mitochondrion</keyword>